<dbReference type="Proteomes" id="UP000294919">
    <property type="component" value="Unassembled WGS sequence"/>
</dbReference>
<sequence length="423" mass="48417">MKRKIVLLIFVSILSLVACSIGKNIQQVLADNTCEAIGKKEQQRPERIEINISAVGDIMVHGPQLRAQYDKKSNAYNFKNNFEFIKPYISQSDIALCNLETTFAGENKGYSSFPKFNSPDALGEAIKDAGFDIIATANNHTIDKNAQGVYRTIDVLKKLSLDVVGTKENEIIPSYIIKEIKGVKVGITAYTYETPKFGKHKTLNSLIIPKEVENCINTFNYNEIDQELKKIEEITQNMKKDGVEIIIFYLHWGNEYQREPNDYQKKMAQALTDFGVDIIFGSHPHVIQPIAFMESREHQKKSIVVYSMGNFLSNQRYEILKNRYTEDGMIVNVTMEKNLKDDKITMKGVSYLPTWINKYYKNNKKIYEIVPLAEGLAFPEKYHLDKNSLWRAQNSKENTCNLIELGTAEIKRIPILKNDAMVK</sequence>
<proteinExistence type="inferred from homology"/>
<dbReference type="PROSITE" id="PS51257">
    <property type="entry name" value="PROKAR_LIPOPROTEIN"/>
    <property type="match status" value="1"/>
</dbReference>
<dbReference type="SUPFAM" id="SSF56300">
    <property type="entry name" value="Metallo-dependent phosphatases"/>
    <property type="match status" value="1"/>
</dbReference>
<dbReference type="RefSeq" id="WP_132242925.1">
    <property type="nucleotide sequence ID" value="NZ_SLWV01000003.1"/>
</dbReference>
<dbReference type="Gene3D" id="3.60.21.10">
    <property type="match status" value="1"/>
</dbReference>
<comment type="caution">
    <text evidence="3">The sequence shown here is derived from an EMBL/GenBank/DDBJ whole genome shotgun (WGS) entry which is preliminary data.</text>
</comment>
<accession>A0A4R2L1U1</accession>
<evidence type="ECO:0000259" key="2">
    <source>
        <dbReference type="SMART" id="SM00854"/>
    </source>
</evidence>
<reference evidence="3 4" key="1">
    <citation type="submission" date="2019-03" db="EMBL/GenBank/DDBJ databases">
        <title>Genomic Encyclopedia of Type Strains, Phase IV (KMG-IV): sequencing the most valuable type-strain genomes for metagenomic binning, comparative biology and taxonomic classification.</title>
        <authorList>
            <person name="Goeker M."/>
        </authorList>
    </citation>
    <scope>NUCLEOTIDE SEQUENCE [LARGE SCALE GENOMIC DNA]</scope>
    <source>
        <strain evidence="3 4">DSM 102940</strain>
    </source>
</reference>
<name>A0A4R2L1U1_9FIRM</name>
<dbReference type="CDD" id="cd07381">
    <property type="entry name" value="MPP_CapA"/>
    <property type="match status" value="1"/>
</dbReference>
<dbReference type="SMART" id="SM00854">
    <property type="entry name" value="PGA_cap"/>
    <property type="match status" value="1"/>
</dbReference>
<evidence type="ECO:0000313" key="3">
    <source>
        <dbReference type="EMBL" id="TCO79167.1"/>
    </source>
</evidence>
<dbReference type="InterPro" id="IPR052169">
    <property type="entry name" value="CW_Biosynth-Accessory"/>
</dbReference>
<dbReference type="AlphaFoldDB" id="A0A4R2L1U1"/>
<evidence type="ECO:0000256" key="1">
    <source>
        <dbReference type="ARBA" id="ARBA00005662"/>
    </source>
</evidence>
<keyword evidence="4" id="KW-1185">Reference proteome</keyword>
<dbReference type="PANTHER" id="PTHR33393">
    <property type="entry name" value="POLYGLUTAMINE SYNTHESIS ACCESSORY PROTEIN RV0574C-RELATED"/>
    <property type="match status" value="1"/>
</dbReference>
<dbReference type="EMBL" id="SLWV01000003">
    <property type="protein sequence ID" value="TCO79167.1"/>
    <property type="molecule type" value="Genomic_DNA"/>
</dbReference>
<dbReference type="PANTHER" id="PTHR33393:SF12">
    <property type="entry name" value="CAPSULE BIOSYNTHESIS PROTEIN CAPA"/>
    <property type="match status" value="1"/>
</dbReference>
<dbReference type="Pfam" id="PF09587">
    <property type="entry name" value="PGA_cap"/>
    <property type="match status" value="1"/>
</dbReference>
<evidence type="ECO:0000313" key="4">
    <source>
        <dbReference type="Proteomes" id="UP000294919"/>
    </source>
</evidence>
<comment type="similarity">
    <text evidence="1">Belongs to the CapA family.</text>
</comment>
<dbReference type="InterPro" id="IPR019079">
    <property type="entry name" value="Capsule_synth_CapA"/>
</dbReference>
<dbReference type="OrthoDB" id="9810906at2"/>
<protein>
    <submittedName>
        <fullName evidence="3">Poly-gamma-glutamate synthesis protein (Capsule biosynthesis protein)</fullName>
    </submittedName>
</protein>
<feature type="domain" description="Capsule synthesis protein CapA" evidence="2">
    <location>
        <begin position="51"/>
        <end position="315"/>
    </location>
</feature>
<gene>
    <name evidence="3" type="ORF">EV214_103220</name>
</gene>
<dbReference type="InterPro" id="IPR029052">
    <property type="entry name" value="Metallo-depent_PP-like"/>
</dbReference>
<organism evidence="3 4">
    <name type="scientific">Marinisporobacter balticus</name>
    <dbReference type="NCBI Taxonomy" id="2018667"/>
    <lineage>
        <taxon>Bacteria</taxon>
        <taxon>Bacillati</taxon>
        <taxon>Bacillota</taxon>
        <taxon>Clostridia</taxon>
        <taxon>Peptostreptococcales</taxon>
        <taxon>Thermotaleaceae</taxon>
        <taxon>Marinisporobacter</taxon>
    </lineage>
</organism>